<feature type="region of interest" description="Disordered" evidence="6">
    <location>
        <begin position="1"/>
        <end position="26"/>
    </location>
</feature>
<feature type="compositionally biased region" description="Pro residues" evidence="6">
    <location>
        <begin position="160"/>
        <end position="170"/>
    </location>
</feature>
<evidence type="ECO:0000313" key="8">
    <source>
        <dbReference type="EMBL" id="WVX50715.1"/>
    </source>
</evidence>
<keyword evidence="3 7" id="KW-0812">Transmembrane</keyword>
<comment type="similarity">
    <text evidence="2">Belongs to the TrbI/VirB10 family.</text>
</comment>
<reference evidence="9" key="1">
    <citation type="submission" date="2024-01" db="EMBL/GenBank/DDBJ databases">
        <title>Roseobacter fucihabitans sp. nov., isolated from the brown alga Fucus spiralis.</title>
        <authorList>
            <person name="Hahnke S."/>
            <person name="Berger M."/>
            <person name="Schlingloff A."/>
            <person name="Athale I."/>
            <person name="Neumann-Schaal M."/>
            <person name="Adenaya A."/>
            <person name="Poehlein A."/>
            <person name="Daniel R."/>
            <person name="Pertersen J."/>
            <person name="Brinkhoff T."/>
        </authorList>
    </citation>
    <scope>NUCLEOTIDE SEQUENCE [LARGE SCALE GENOMIC DNA]</scope>
    <source>
        <strain evidence="9">B14</strain>
    </source>
</reference>
<evidence type="ECO:0000256" key="4">
    <source>
        <dbReference type="ARBA" id="ARBA00022989"/>
    </source>
</evidence>
<feature type="compositionally biased region" description="Basic and acidic residues" evidence="6">
    <location>
        <begin position="126"/>
        <end position="138"/>
    </location>
</feature>
<keyword evidence="4 7" id="KW-1133">Transmembrane helix</keyword>
<comment type="subcellular location">
    <subcellularLocation>
        <location evidence="1">Membrane</location>
        <topology evidence="1">Single-pass membrane protein</topology>
    </subcellularLocation>
</comment>
<sequence>MTTSASDPAVPPSANPTDPFRLRPDPPRVVRLSRKVLGGIAVITAVGIGGALIFALQDRPARDRPGELFTTENRPTADELRRLPSDYSGIPQLGPALPGDLGRPILRAQEAGQPVPASPMPGPDPAEQRRLAEEEAARTSEVFFATQSPNVPSGFASPSSAPPSSFPAPQPSQVGPQSDQDRQLAFLNAPVDRRIVAPDRVTPPASPYVLQAGSIIPAALVTGIRSDLPGLIVAQVTQNVYDSPSGRYLLLPQGSRLIGEYDNGVGFGQRRILLVWTRIILPDGQSIVLERQPGADSAGYAGLEDGVDHHWGGVLRAALLSTLLNIGAELGTDDDDPIASAIRDGAQDTIGDAGREIVRRQIDIPPTLTIRPGFPVRVIVTRDLILQPQGGH</sequence>
<accession>A0ABZ2BZ53</accession>
<dbReference type="Proteomes" id="UP001318682">
    <property type="component" value="Chromosome"/>
</dbReference>
<organism evidence="8 9">
    <name type="scientific">Roseobacter fucihabitans</name>
    <dbReference type="NCBI Taxonomy" id="1537242"/>
    <lineage>
        <taxon>Bacteria</taxon>
        <taxon>Pseudomonadati</taxon>
        <taxon>Pseudomonadota</taxon>
        <taxon>Alphaproteobacteria</taxon>
        <taxon>Rhodobacterales</taxon>
        <taxon>Roseobacteraceae</taxon>
        <taxon>Roseobacter</taxon>
    </lineage>
</organism>
<dbReference type="CDD" id="cd16429">
    <property type="entry name" value="VirB10"/>
    <property type="match status" value="1"/>
</dbReference>
<keyword evidence="5 7" id="KW-0472">Membrane</keyword>
<feature type="transmembrane region" description="Helical" evidence="7">
    <location>
        <begin position="36"/>
        <end position="56"/>
    </location>
</feature>
<evidence type="ECO:0000313" key="9">
    <source>
        <dbReference type="Proteomes" id="UP001318682"/>
    </source>
</evidence>
<name>A0ABZ2BZ53_9RHOB</name>
<dbReference type="EMBL" id="CP143423">
    <property type="protein sequence ID" value="WVX50715.1"/>
    <property type="molecule type" value="Genomic_DNA"/>
</dbReference>
<feature type="compositionally biased region" description="Basic and acidic residues" evidence="6">
    <location>
        <begin position="75"/>
        <end position="84"/>
    </location>
</feature>
<dbReference type="InterPro" id="IPR042217">
    <property type="entry name" value="T4SS_VirB10/TrbI"/>
</dbReference>
<proteinExistence type="inferred from homology"/>
<evidence type="ECO:0000256" key="6">
    <source>
        <dbReference type="SAM" id="MobiDB-lite"/>
    </source>
</evidence>
<evidence type="ECO:0000256" key="5">
    <source>
        <dbReference type="ARBA" id="ARBA00023136"/>
    </source>
</evidence>
<evidence type="ECO:0000256" key="7">
    <source>
        <dbReference type="SAM" id="Phobius"/>
    </source>
</evidence>
<protein>
    <recommendedName>
        <fullName evidence="10">Conjugal transfer protein TraI</fullName>
    </recommendedName>
</protein>
<keyword evidence="9" id="KW-1185">Reference proteome</keyword>
<evidence type="ECO:0000256" key="1">
    <source>
        <dbReference type="ARBA" id="ARBA00004167"/>
    </source>
</evidence>
<evidence type="ECO:0000256" key="3">
    <source>
        <dbReference type="ARBA" id="ARBA00022692"/>
    </source>
</evidence>
<evidence type="ECO:0008006" key="10">
    <source>
        <dbReference type="Google" id="ProtNLM"/>
    </source>
</evidence>
<gene>
    <name evidence="8" type="ORF">ROLI_038150</name>
</gene>
<dbReference type="Gene3D" id="2.40.128.260">
    <property type="entry name" value="Type IV secretion system, VirB10/TraB/TrbI"/>
    <property type="match status" value="1"/>
</dbReference>
<dbReference type="Pfam" id="PF03743">
    <property type="entry name" value="TrbI"/>
    <property type="match status" value="1"/>
</dbReference>
<evidence type="ECO:0000256" key="2">
    <source>
        <dbReference type="ARBA" id="ARBA00010265"/>
    </source>
</evidence>
<dbReference type="InterPro" id="IPR005498">
    <property type="entry name" value="T4SS_VirB10/TraB/TrbI"/>
</dbReference>
<feature type="region of interest" description="Disordered" evidence="6">
    <location>
        <begin position="63"/>
        <end position="180"/>
    </location>
</feature>
<dbReference type="RefSeq" id="WP_187432170.1">
    <property type="nucleotide sequence ID" value="NZ_CP143423.1"/>
</dbReference>